<comment type="caution">
    <text evidence="3">The sequence shown here is derived from an EMBL/GenBank/DDBJ whole genome shotgun (WGS) entry which is preliminary data.</text>
</comment>
<dbReference type="InterPro" id="IPR021139">
    <property type="entry name" value="NYN"/>
</dbReference>
<proteinExistence type="predicted"/>
<reference evidence="3" key="1">
    <citation type="submission" date="2020-09" db="EMBL/GenBank/DDBJ databases">
        <title>Hoyosella lacisalsi sp. nov., a halotolerant actinobacterium isolated from soil of Lake Gudzhirganskoe.</title>
        <authorList>
            <person name="Yang Q."/>
            <person name="Guo P.Y."/>
            <person name="Liu S.W."/>
            <person name="Li F.N."/>
            <person name="Sun C.H."/>
        </authorList>
    </citation>
    <scope>NUCLEOTIDE SEQUENCE</scope>
    <source>
        <strain evidence="3">G463</strain>
    </source>
</reference>
<dbReference type="Proteomes" id="UP000642993">
    <property type="component" value="Unassembled WGS sequence"/>
</dbReference>
<dbReference type="Pfam" id="PF01936">
    <property type="entry name" value="NYN"/>
    <property type="match status" value="1"/>
</dbReference>
<gene>
    <name evidence="3" type="ORF">HT102_02915</name>
</gene>
<evidence type="ECO:0000313" key="3">
    <source>
        <dbReference type="EMBL" id="MBD8505441.1"/>
    </source>
</evidence>
<feature type="compositionally biased region" description="Pro residues" evidence="1">
    <location>
        <begin position="272"/>
        <end position="293"/>
    </location>
</feature>
<protein>
    <submittedName>
        <fullName evidence="3">NYN domain-containing protein</fullName>
    </submittedName>
</protein>
<name>A0A927JAC5_9ACTN</name>
<dbReference type="EMBL" id="JACYWE010000001">
    <property type="protein sequence ID" value="MBD8505441.1"/>
    <property type="molecule type" value="Genomic_DNA"/>
</dbReference>
<dbReference type="AlphaFoldDB" id="A0A927JAC5"/>
<feature type="domain" description="NYN" evidence="2">
    <location>
        <begin position="69"/>
        <end position="173"/>
    </location>
</feature>
<feature type="compositionally biased region" description="Low complexity" evidence="1">
    <location>
        <begin position="209"/>
        <end position="256"/>
    </location>
</feature>
<accession>A0A927JAC5</accession>
<feature type="region of interest" description="Disordered" evidence="1">
    <location>
        <begin position="189"/>
        <end position="296"/>
    </location>
</feature>
<sequence length="408" mass="43992">MPQPRPANAIMYVDAGYLWLTLQEMTGKAHRQQLGIDQVALIRLIGELAQRHHPDIRVLRQMWYDAEPENGSPVMHHQLIRDTPGAWLRTGTLHFMDGVARQKGVDTRLVADVVAAAVRRTTEEVIILAGDGDLVPAIEAAAEEGIRTCVWYFAGGDTVSRRLKGTADHVLELDPQIFLDLQYRGRPVDGPAIDFSQSDMGQPQPAPVAPDHGGAAPAVPAPAASPASPSVEHPAAVPAAADAGTSAAPPASTEPASAPPPSAEQVVAGPAPDEPSPAAEPVPAPRPPGPSPRVMPRFIPQRQAVRETDLIPLSVLSPVGAQLVVDTQGEPRRIGERYAQRWWDASSKEQQSRIGDYFASSHQLPQRVDSDMLHLASSALGVEFVPDEARIVLRDGFLAEIRMRIRRV</sequence>
<evidence type="ECO:0000313" key="4">
    <source>
        <dbReference type="Proteomes" id="UP000642993"/>
    </source>
</evidence>
<evidence type="ECO:0000259" key="2">
    <source>
        <dbReference type="Pfam" id="PF01936"/>
    </source>
</evidence>
<dbReference type="Gene3D" id="3.40.50.1010">
    <property type="entry name" value="5'-nuclease"/>
    <property type="match status" value="1"/>
</dbReference>
<evidence type="ECO:0000256" key="1">
    <source>
        <dbReference type="SAM" id="MobiDB-lite"/>
    </source>
</evidence>
<keyword evidence="4" id="KW-1185">Reference proteome</keyword>
<dbReference type="RefSeq" id="WP_192037877.1">
    <property type="nucleotide sequence ID" value="NZ_JACYWE010000001.1"/>
</dbReference>
<organism evidence="3 4">
    <name type="scientific">Lolliginicoccus lacisalsi</name>
    <dbReference type="NCBI Taxonomy" id="2742202"/>
    <lineage>
        <taxon>Bacteria</taxon>
        <taxon>Bacillati</taxon>
        <taxon>Actinomycetota</taxon>
        <taxon>Actinomycetes</taxon>
        <taxon>Mycobacteriales</taxon>
        <taxon>Hoyosellaceae</taxon>
        <taxon>Lolliginicoccus</taxon>
    </lineage>
</organism>
<dbReference type="GO" id="GO:0004540">
    <property type="term" value="F:RNA nuclease activity"/>
    <property type="evidence" value="ECO:0007669"/>
    <property type="project" value="InterPro"/>
</dbReference>